<name>A0A8H6XKQ4_9AGAR</name>
<evidence type="ECO:0000313" key="2">
    <source>
        <dbReference type="Proteomes" id="UP000620124"/>
    </source>
</evidence>
<keyword evidence="2" id="KW-1185">Reference proteome</keyword>
<proteinExistence type="predicted"/>
<dbReference type="Proteomes" id="UP000620124">
    <property type="component" value="Unassembled WGS sequence"/>
</dbReference>
<sequence>MTFCPNFDTLQSTILVSKTFHRVFQTRPKSITRAVAGNIVGPALPQALRVIRFPYDDYDTLDGDLSMATACPEDDKSVITAEEVEKLEENCQVVAELEDIYSLMNKDRTSKTSVLTSEESWRFRRAMYRIMLYCNQFSGTRYTEEEIELNDEEILDKIRKQRTAVLNEYPTDELQQLHSVVQFLRSIFISLSTTDLDFIDSLLSTGPANALRAWQDRSYEVIQDDVEFTMFDDEDDAPLFEGYFSLPFENIWTERKVTPPKEDDPASKWILDQVNGANDTCSQCATPGGLKLYTEANWDRFPIILANLLKKNIKRNQSITQSFFTATAHLVASDALGPFIGDLFDFALKIKPEFDGWERTDSYCLTCLTRFLEEHLWIWFREERIKGGWTPPEDCWYGWNCRTQIHKRYHADTKNHLCAPIKGDPA</sequence>
<dbReference type="OrthoDB" id="2745518at2759"/>
<accession>A0A8H6XKQ4</accession>
<dbReference type="EMBL" id="JACAZI010000017">
    <property type="protein sequence ID" value="KAF7342246.1"/>
    <property type="molecule type" value="Genomic_DNA"/>
</dbReference>
<evidence type="ECO:0008006" key="3">
    <source>
        <dbReference type="Google" id="ProtNLM"/>
    </source>
</evidence>
<evidence type="ECO:0000313" key="1">
    <source>
        <dbReference type="EMBL" id="KAF7342246.1"/>
    </source>
</evidence>
<reference evidence="1" key="1">
    <citation type="submission" date="2020-05" db="EMBL/GenBank/DDBJ databases">
        <title>Mycena genomes resolve the evolution of fungal bioluminescence.</title>
        <authorList>
            <person name="Tsai I.J."/>
        </authorList>
    </citation>
    <scope>NUCLEOTIDE SEQUENCE</scope>
    <source>
        <strain evidence="1">CCC161011</strain>
    </source>
</reference>
<protein>
    <recommendedName>
        <fullName evidence="3">Aprataxin and PNK-like factor PBZ domain-containing protein</fullName>
    </recommendedName>
</protein>
<dbReference type="AlphaFoldDB" id="A0A8H6XKQ4"/>
<gene>
    <name evidence="1" type="ORF">MVEN_01812600</name>
</gene>
<organism evidence="1 2">
    <name type="scientific">Mycena venus</name>
    <dbReference type="NCBI Taxonomy" id="2733690"/>
    <lineage>
        <taxon>Eukaryota</taxon>
        <taxon>Fungi</taxon>
        <taxon>Dikarya</taxon>
        <taxon>Basidiomycota</taxon>
        <taxon>Agaricomycotina</taxon>
        <taxon>Agaricomycetes</taxon>
        <taxon>Agaricomycetidae</taxon>
        <taxon>Agaricales</taxon>
        <taxon>Marasmiineae</taxon>
        <taxon>Mycenaceae</taxon>
        <taxon>Mycena</taxon>
    </lineage>
</organism>
<comment type="caution">
    <text evidence="1">The sequence shown here is derived from an EMBL/GenBank/DDBJ whole genome shotgun (WGS) entry which is preliminary data.</text>
</comment>